<accession>A0A0C1H1B4</accession>
<keyword evidence="1" id="KW-0175">Coiled coil</keyword>
<gene>
    <name evidence="3" type="ORF">DB44_DJ00140</name>
</gene>
<keyword evidence="2" id="KW-0812">Transmembrane</keyword>
<keyword evidence="2" id="KW-1133">Transmembrane helix</keyword>
<proteinExistence type="predicted"/>
<feature type="transmembrane region" description="Helical" evidence="2">
    <location>
        <begin position="458"/>
        <end position="480"/>
    </location>
</feature>
<dbReference type="RefSeq" id="WP_039358901.1">
    <property type="nucleotide sequence ID" value="NZ_JSAN01000082.1"/>
</dbReference>
<name>A0A0C1H1B4_9BACT</name>
<evidence type="ECO:0000313" key="4">
    <source>
        <dbReference type="Proteomes" id="UP000031465"/>
    </source>
</evidence>
<protein>
    <submittedName>
        <fullName evidence="3">Uncharacterized protein</fullName>
    </submittedName>
</protein>
<feature type="transmembrane region" description="Helical" evidence="2">
    <location>
        <begin position="77"/>
        <end position="93"/>
    </location>
</feature>
<feature type="transmembrane region" description="Helical" evidence="2">
    <location>
        <begin position="418"/>
        <end position="437"/>
    </location>
</feature>
<reference evidence="3 4" key="1">
    <citation type="journal article" date="2014" name="Mol. Biol. Evol.">
        <title>Massive expansion of Ubiquitination-related gene families within the Chlamydiae.</title>
        <authorList>
            <person name="Domman D."/>
            <person name="Collingro A."/>
            <person name="Lagkouvardos I."/>
            <person name="Gehre L."/>
            <person name="Weinmaier T."/>
            <person name="Rattei T."/>
            <person name="Subtil A."/>
            <person name="Horn M."/>
        </authorList>
    </citation>
    <scope>NUCLEOTIDE SEQUENCE [LARGE SCALE GENOMIC DNA]</scope>
    <source>
        <strain evidence="3 4">EI2</strain>
    </source>
</reference>
<dbReference type="AlphaFoldDB" id="A0A0C1H1B4"/>
<comment type="caution">
    <text evidence="3">The sequence shown here is derived from an EMBL/GenBank/DDBJ whole genome shotgun (WGS) entry which is preliminary data.</text>
</comment>
<dbReference type="Proteomes" id="UP000031465">
    <property type="component" value="Unassembled WGS sequence"/>
</dbReference>
<dbReference type="PATRIC" id="fig|362787.3.peg.1330"/>
<dbReference type="EMBL" id="JSAN01000082">
    <property type="protein sequence ID" value="KIC71519.1"/>
    <property type="molecule type" value="Genomic_DNA"/>
</dbReference>
<sequence>MGIYKTSDRLTQCDPQIYSNFYDASKRIDLRHSSIQSTESIRKDTWELSRENLKKEALNRLRHHSKYTIIHTGFMRIGKYLFLAVAFPPYLVIYGLPKWIFVEGIPALVHTLSTFLKKTKQKVQKQVNALKQKIKEVVLVMQQALQKLISPIIRLSLDINQALQRLRLKILAQVKLWNHQLKKITAKRVLNPLKKKTEHFLTITYEMIIKGIKKAQNWKLQSVNTFQTLLSMLQISKLSAYTFYFVNKQAFAWKEKWHSKYELAQTFAQKWLGASENLLKMGFQKTAYQFYPIKKIYLQSIKPFWDSLKVSYFKKKQQLLNWTEEHHQKILQYLADQQEQLKNLTFEQVKNYILLHLEFNFWPHFLRRNFQRFAKNKFIEFILRSLFRSIAYGFYLSLKGSRYFIKVIIKGIQVISKGLGILSRIINYIFNFLYKIYTLLSRCLILLLNHGRKYLRKFVYSCLLVFMMVSIVTIWGISLLGEQMSSLVKLFPRATKSSADC</sequence>
<evidence type="ECO:0000256" key="2">
    <source>
        <dbReference type="SAM" id="Phobius"/>
    </source>
</evidence>
<keyword evidence="2" id="KW-0472">Membrane</keyword>
<evidence type="ECO:0000313" key="3">
    <source>
        <dbReference type="EMBL" id="KIC71519.1"/>
    </source>
</evidence>
<organism evidence="3 4">
    <name type="scientific">Candidatus Protochlamydia amoebophila</name>
    <dbReference type="NCBI Taxonomy" id="362787"/>
    <lineage>
        <taxon>Bacteria</taxon>
        <taxon>Pseudomonadati</taxon>
        <taxon>Chlamydiota</taxon>
        <taxon>Chlamydiia</taxon>
        <taxon>Parachlamydiales</taxon>
        <taxon>Parachlamydiaceae</taxon>
        <taxon>Candidatus Protochlamydia</taxon>
    </lineage>
</organism>
<feature type="coiled-coil region" evidence="1">
    <location>
        <begin position="113"/>
        <end position="147"/>
    </location>
</feature>
<evidence type="ECO:0000256" key="1">
    <source>
        <dbReference type="SAM" id="Coils"/>
    </source>
</evidence>